<comment type="caution">
    <text evidence="1">The sequence shown here is derived from an EMBL/GenBank/DDBJ whole genome shotgun (WGS) entry which is preliminary data.</text>
</comment>
<organism evidence="1 2">
    <name type="scientific">Paenibacillus pini JCM 16418</name>
    <dbReference type="NCBI Taxonomy" id="1236976"/>
    <lineage>
        <taxon>Bacteria</taxon>
        <taxon>Bacillati</taxon>
        <taxon>Bacillota</taxon>
        <taxon>Bacilli</taxon>
        <taxon>Bacillales</taxon>
        <taxon>Paenibacillaceae</taxon>
        <taxon>Paenibacillus</taxon>
    </lineage>
</organism>
<reference evidence="1 2" key="1">
    <citation type="journal article" date="2014" name="Genome Announc.">
        <title>Draft Genome Sequence of Paenibacillus pini JCM 16418T, Isolated from the Rhizosphere of Pine Tree.</title>
        <authorList>
            <person name="Yuki M."/>
            <person name="Oshima K."/>
            <person name="Suda W."/>
            <person name="Oshida Y."/>
            <person name="Kitamura K."/>
            <person name="Iida Y."/>
            <person name="Hattori M."/>
            <person name="Ohkuma M."/>
        </authorList>
    </citation>
    <scope>NUCLEOTIDE SEQUENCE [LARGE SCALE GENOMIC DNA]</scope>
    <source>
        <strain evidence="1 2">JCM 16418</strain>
    </source>
</reference>
<protein>
    <submittedName>
        <fullName evidence="1">Uncharacterized protein</fullName>
    </submittedName>
</protein>
<dbReference type="EMBL" id="BAVZ01000007">
    <property type="protein sequence ID" value="GAF08584.1"/>
    <property type="molecule type" value="Genomic_DNA"/>
</dbReference>
<sequence length="311" mass="35987">MKWLEAFEVDLRYVFEESEFIITKFPESFREQGLLYLQSFHALGEGSSKNYICYLLPFWMSDMTNLSNETCRRLSVGNIFAMLYFFIQDDIMDTRLPPGKEKLALANLYYITFLEIYHSFFPSDSPFWHLFQQYIYEWCVGVTSSYGQENVMDKPLRLAAKASPIKLSSTAALLLAKQPELITPVSDLLDHVLVTLQMADDWADWREDLEQDSDNGLLSMIHSLVPHTSQLSYEVVHQYITLKSAMKLYVNTATLMQEYVIQTNLPLPHLISFHTYLLNALQKDAENIEEEKNSLQKGGLYHWISKNALGS</sequence>
<keyword evidence="2" id="KW-1185">Reference proteome</keyword>
<proteinExistence type="predicted"/>
<dbReference type="RefSeq" id="WP_036649120.1">
    <property type="nucleotide sequence ID" value="NZ_BAVZ01000007.1"/>
</dbReference>
<gene>
    <name evidence="1" type="ORF">JCM16418_2668</name>
</gene>
<dbReference type="AlphaFoldDB" id="W7Z2G6"/>
<evidence type="ECO:0000313" key="1">
    <source>
        <dbReference type="EMBL" id="GAF08584.1"/>
    </source>
</evidence>
<accession>W7Z2G6</accession>
<dbReference type="OrthoDB" id="2645648at2"/>
<evidence type="ECO:0000313" key="2">
    <source>
        <dbReference type="Proteomes" id="UP000019364"/>
    </source>
</evidence>
<dbReference type="STRING" id="1236976.JCM16418_2668"/>
<dbReference type="Proteomes" id="UP000019364">
    <property type="component" value="Unassembled WGS sequence"/>
</dbReference>
<name>W7Z2G6_9BACL</name>
<dbReference type="eggNOG" id="ENOG5032W6K">
    <property type="taxonomic scope" value="Bacteria"/>
</dbReference>